<reference evidence="1 2" key="1">
    <citation type="submission" date="2024-03" db="EMBL/GenBank/DDBJ databases">
        <title>Novel species of the genus Variovorax.</title>
        <authorList>
            <person name="Liu Q."/>
            <person name="Xin Y.-H."/>
        </authorList>
    </citation>
    <scope>NUCLEOTIDE SEQUENCE [LARGE SCALE GENOMIC DNA]</scope>
    <source>
        <strain evidence="1 2">KACC 18900</strain>
    </source>
</reference>
<comment type="caution">
    <text evidence="1">The sequence shown here is derived from an EMBL/GenBank/DDBJ whole genome shotgun (WGS) entry which is preliminary data.</text>
</comment>
<dbReference type="RefSeq" id="WP_340348733.1">
    <property type="nucleotide sequence ID" value="NZ_JBBKZT010000071.1"/>
</dbReference>
<name>A0ABU8WZ09_9BURK</name>
<protein>
    <submittedName>
        <fullName evidence="1">Uncharacterized protein</fullName>
    </submittedName>
</protein>
<gene>
    <name evidence="1" type="ORF">WKW82_39825</name>
</gene>
<evidence type="ECO:0000313" key="1">
    <source>
        <dbReference type="EMBL" id="MEJ8852795.1"/>
    </source>
</evidence>
<dbReference type="EMBL" id="JBBKZT010000071">
    <property type="protein sequence ID" value="MEJ8852795.1"/>
    <property type="molecule type" value="Genomic_DNA"/>
</dbReference>
<keyword evidence="2" id="KW-1185">Reference proteome</keyword>
<organism evidence="1 2">
    <name type="scientific">Variovorax rhizosphaerae</name>
    <dbReference type="NCBI Taxonomy" id="1836200"/>
    <lineage>
        <taxon>Bacteria</taxon>
        <taxon>Pseudomonadati</taxon>
        <taxon>Pseudomonadota</taxon>
        <taxon>Betaproteobacteria</taxon>
        <taxon>Burkholderiales</taxon>
        <taxon>Comamonadaceae</taxon>
        <taxon>Variovorax</taxon>
    </lineage>
</organism>
<proteinExistence type="predicted"/>
<sequence length="135" mass="14937">MSNSSEPGPRSLALEQLFADDELIRRGNAVVRAAQERGLTLDKIRAEANAAWPSINAELLAERAAALPEMLEWAGLNNDELACLARWLRKPDTMPLDIETSGAIAGTLHRMRSDGYDPTRVHAFIGRVAKERRCE</sequence>
<evidence type="ECO:0000313" key="2">
    <source>
        <dbReference type="Proteomes" id="UP001385892"/>
    </source>
</evidence>
<accession>A0ABU8WZ09</accession>
<dbReference type="Proteomes" id="UP001385892">
    <property type="component" value="Unassembled WGS sequence"/>
</dbReference>